<keyword evidence="3" id="KW-1185">Reference proteome</keyword>
<name>A0A369K0N2_HYPMA</name>
<feature type="region of interest" description="Disordered" evidence="1">
    <location>
        <begin position="1"/>
        <end position="36"/>
    </location>
</feature>
<dbReference type="AlphaFoldDB" id="A0A369K0N2"/>
<accession>A0A369K0N2</accession>
<gene>
    <name evidence="2" type="ORF">Hypma_005117</name>
</gene>
<sequence length="279" mass="31349">MRSREARLSTQAVPSKPNEEYVPQIDNATPRKKPATEVLRSETFASATNLGVGEEQQNVEHSRSSQRFLASRATALSRTTTPSQPFYPFSLTSRYISTPDSLYDPYARQLAQANAAENNVPPRLSSRWPPPHDLPLYPSIPLPNEHDQLELHHYLCYSSTESINGGPEPVNQGQNYYDDPATRPRQSSLQIQVARTGESIQALKGTRSHLTVEDVILALERVIAPLNGAREGHLPNGEELKEEGRYRGLYVWNAVRTRYQGRVGLYRRGGNTWVFHASD</sequence>
<proteinExistence type="predicted"/>
<dbReference type="InParanoid" id="A0A369K0N2"/>
<evidence type="ECO:0000256" key="1">
    <source>
        <dbReference type="SAM" id="MobiDB-lite"/>
    </source>
</evidence>
<dbReference type="EMBL" id="LUEZ02000021">
    <property type="protein sequence ID" value="RDB27020.1"/>
    <property type="molecule type" value="Genomic_DNA"/>
</dbReference>
<protein>
    <submittedName>
        <fullName evidence="2">Uncharacterized protein</fullName>
    </submittedName>
</protein>
<comment type="caution">
    <text evidence="2">The sequence shown here is derived from an EMBL/GenBank/DDBJ whole genome shotgun (WGS) entry which is preliminary data.</text>
</comment>
<reference evidence="2" key="1">
    <citation type="submission" date="2018-04" db="EMBL/GenBank/DDBJ databases">
        <title>Whole genome sequencing of Hypsizygus marmoreus.</title>
        <authorList>
            <person name="Choi I.-G."/>
            <person name="Min B."/>
            <person name="Kim J.-G."/>
            <person name="Kim S."/>
            <person name="Oh Y.-L."/>
            <person name="Kong W.-S."/>
            <person name="Park H."/>
            <person name="Jeong J."/>
            <person name="Song E.-S."/>
        </authorList>
    </citation>
    <scope>NUCLEOTIDE SEQUENCE [LARGE SCALE GENOMIC DNA]</scope>
    <source>
        <strain evidence="2">51987-8</strain>
    </source>
</reference>
<organism evidence="2 3">
    <name type="scientific">Hypsizygus marmoreus</name>
    <name type="common">White beech mushroom</name>
    <name type="synonym">Agaricus marmoreus</name>
    <dbReference type="NCBI Taxonomy" id="39966"/>
    <lineage>
        <taxon>Eukaryota</taxon>
        <taxon>Fungi</taxon>
        <taxon>Dikarya</taxon>
        <taxon>Basidiomycota</taxon>
        <taxon>Agaricomycotina</taxon>
        <taxon>Agaricomycetes</taxon>
        <taxon>Agaricomycetidae</taxon>
        <taxon>Agaricales</taxon>
        <taxon>Tricholomatineae</taxon>
        <taxon>Lyophyllaceae</taxon>
        <taxon>Hypsizygus</taxon>
    </lineage>
</organism>
<evidence type="ECO:0000313" key="3">
    <source>
        <dbReference type="Proteomes" id="UP000076154"/>
    </source>
</evidence>
<evidence type="ECO:0000313" key="2">
    <source>
        <dbReference type="EMBL" id="RDB27020.1"/>
    </source>
</evidence>
<dbReference type="Proteomes" id="UP000076154">
    <property type="component" value="Unassembled WGS sequence"/>
</dbReference>